<dbReference type="Proteomes" id="UP000085678">
    <property type="component" value="Unplaced"/>
</dbReference>
<dbReference type="CDD" id="cd07831">
    <property type="entry name" value="STKc_MOK"/>
    <property type="match status" value="1"/>
</dbReference>
<dbReference type="FunFam" id="3.30.200.20:FF:000271">
    <property type="entry name" value="MAPK/MAK/MRK overlapping kinase"/>
    <property type="match status" value="1"/>
</dbReference>
<evidence type="ECO:0000313" key="5">
    <source>
        <dbReference type="Proteomes" id="UP000085678"/>
    </source>
</evidence>
<gene>
    <name evidence="6" type="primary">LOC106154954</name>
</gene>
<dbReference type="SMART" id="SM00220">
    <property type="entry name" value="S_TKc"/>
    <property type="match status" value="1"/>
</dbReference>
<reference evidence="6" key="2">
    <citation type="submission" date="2025-08" db="UniProtKB">
        <authorList>
            <consortium name="RefSeq"/>
        </authorList>
    </citation>
    <scope>IDENTIFICATION</scope>
</reference>
<dbReference type="GeneID" id="106154954"/>
<dbReference type="SUPFAM" id="SSF56112">
    <property type="entry name" value="Protein kinase-like (PK-like)"/>
    <property type="match status" value="1"/>
</dbReference>
<dbReference type="Pfam" id="PF00069">
    <property type="entry name" value="Pkinase"/>
    <property type="match status" value="1"/>
</dbReference>
<reference evidence="6" key="1">
    <citation type="journal article" date="2015" name="Nat. Commun.">
        <title>The Lingula genome provides insights into brachiopod evolution and the origin of phosphate biomineralization.</title>
        <authorList>
            <person name="Luo Y.J."/>
            <person name="Takeuchi T."/>
            <person name="Koyanagi R."/>
            <person name="Yamada L."/>
            <person name="Kanda M."/>
            <person name="Khalturina M."/>
            <person name="Fujie M."/>
            <person name="Yamasaki S.I."/>
            <person name="Endo K."/>
            <person name="Satoh N."/>
        </authorList>
    </citation>
    <scope>NUCLEOTIDE SEQUENCE</scope>
</reference>
<dbReference type="KEGG" id="lak:106154954"/>
<keyword evidence="5" id="KW-1185">Reference proteome</keyword>
<dbReference type="GO" id="GO:0005524">
    <property type="term" value="F:ATP binding"/>
    <property type="evidence" value="ECO:0007669"/>
    <property type="project" value="UniProtKB-KW"/>
</dbReference>
<proteinExistence type="predicted"/>
<feature type="region of interest" description="Disordered" evidence="3">
    <location>
        <begin position="336"/>
        <end position="357"/>
    </location>
</feature>
<dbReference type="AlphaFoldDB" id="A0A1S3HFZ6"/>
<dbReference type="RefSeq" id="XP_013384977.1">
    <property type="nucleotide sequence ID" value="XM_013529523.1"/>
</dbReference>
<dbReference type="InterPro" id="IPR008271">
    <property type="entry name" value="Ser/Thr_kinase_AS"/>
</dbReference>
<sequence length="515" mass="58535">MVRMLLFNNTIPGNNRPTSDNLSIMTSLGRGNQRSDFAVESLLNENQYRVLGKKGEGTFSEVLKCQHIKEGSYWACKKMKQHYDSMEQVNNLREIQALRRLNPHPNVINLHEILYDKKTGVLVLICELMDMNIYELIRGKRHHLLESTIKPYMYQLCKSIEHLHRNGIFHRDVKPENILIKDDVLKLADFGSCRSIYSKQPYTEYISTRWYRAPECLLTDGYYSYKMDIWSVGCVFFEIVSLHPLFPGSNEVDQIAKIHDVLGTPDPSILNKLRNKTRGMNFNFPAKKGSGVEKLVPHASQQAIDLIYKMCAYDPDERISAKQALKHPYFKELRDADKKAHANTKSTNKTTENTGKDIRVEITEKVDAAAENDNHKVDNVSTAASHSHNSNHISHHNLVHNKQTLDSNAINSIAKTITLQPQIPQKRKKRHKRISDQATMLPKVTQSQTTALNPSYPSTTFSTGHFPKLTATGNTTMLPSIANAYKTKAKGPSQATKTMFGHYQLPSIDRRGAGY</sequence>
<dbReference type="InterPro" id="IPR000719">
    <property type="entry name" value="Prot_kinase_dom"/>
</dbReference>
<evidence type="ECO:0000259" key="4">
    <source>
        <dbReference type="PROSITE" id="PS50011"/>
    </source>
</evidence>
<feature type="domain" description="Protein kinase" evidence="4">
    <location>
        <begin position="48"/>
        <end position="330"/>
    </location>
</feature>
<dbReference type="OrthoDB" id="2158884at2759"/>
<feature type="compositionally biased region" description="Low complexity" evidence="3">
    <location>
        <begin position="343"/>
        <end position="353"/>
    </location>
</feature>
<evidence type="ECO:0000313" key="6">
    <source>
        <dbReference type="RefSeq" id="XP_013384977.1"/>
    </source>
</evidence>
<dbReference type="GO" id="GO:0004672">
    <property type="term" value="F:protein kinase activity"/>
    <property type="evidence" value="ECO:0007669"/>
    <property type="project" value="InterPro"/>
</dbReference>
<dbReference type="InterPro" id="IPR011009">
    <property type="entry name" value="Kinase-like_dom_sf"/>
</dbReference>
<keyword evidence="2" id="KW-0067">ATP-binding</keyword>
<dbReference type="Gene3D" id="1.10.510.10">
    <property type="entry name" value="Transferase(Phosphotransferase) domain 1"/>
    <property type="match status" value="1"/>
</dbReference>
<evidence type="ECO:0000256" key="3">
    <source>
        <dbReference type="SAM" id="MobiDB-lite"/>
    </source>
</evidence>
<keyword evidence="6" id="KW-0808">Transferase</keyword>
<organism evidence="5 6">
    <name type="scientific">Lingula anatina</name>
    <name type="common">Brachiopod</name>
    <name type="synonym">Lingula unguis</name>
    <dbReference type="NCBI Taxonomy" id="7574"/>
    <lineage>
        <taxon>Eukaryota</taxon>
        <taxon>Metazoa</taxon>
        <taxon>Spiralia</taxon>
        <taxon>Lophotrochozoa</taxon>
        <taxon>Brachiopoda</taxon>
        <taxon>Linguliformea</taxon>
        <taxon>Lingulata</taxon>
        <taxon>Lingulida</taxon>
        <taxon>Linguloidea</taxon>
        <taxon>Lingulidae</taxon>
        <taxon>Lingula</taxon>
    </lineage>
</organism>
<dbReference type="Gene3D" id="3.30.200.20">
    <property type="entry name" value="Phosphorylase Kinase, domain 1"/>
    <property type="match status" value="1"/>
</dbReference>
<protein>
    <submittedName>
        <fullName evidence="6">MAPK/MAK/MRK overlapping kinase isoform X1</fullName>
    </submittedName>
</protein>
<dbReference type="FunFam" id="1.10.510.10:FF:000773">
    <property type="entry name" value="MOK protein kinase"/>
    <property type="match status" value="1"/>
</dbReference>
<evidence type="ECO:0000256" key="1">
    <source>
        <dbReference type="ARBA" id="ARBA00022741"/>
    </source>
</evidence>
<dbReference type="PROSITE" id="PS00108">
    <property type="entry name" value="PROTEIN_KINASE_ST"/>
    <property type="match status" value="1"/>
</dbReference>
<keyword evidence="1" id="KW-0547">Nucleotide-binding</keyword>
<dbReference type="InterPro" id="IPR050117">
    <property type="entry name" value="MAPK"/>
</dbReference>
<dbReference type="PROSITE" id="PS50011">
    <property type="entry name" value="PROTEIN_KINASE_DOM"/>
    <property type="match status" value="1"/>
</dbReference>
<name>A0A1S3HFZ6_LINAN</name>
<keyword evidence="6" id="KW-0418">Kinase</keyword>
<accession>A0A1S3HFZ6</accession>
<dbReference type="PANTHER" id="PTHR24055">
    <property type="entry name" value="MITOGEN-ACTIVATED PROTEIN KINASE"/>
    <property type="match status" value="1"/>
</dbReference>
<evidence type="ECO:0000256" key="2">
    <source>
        <dbReference type="ARBA" id="ARBA00022840"/>
    </source>
</evidence>